<gene>
    <name evidence="3" type="ORF">AHMF7605_18785</name>
</gene>
<keyword evidence="1" id="KW-0732">Signal</keyword>
<comment type="caution">
    <text evidence="3">The sequence shown here is derived from an EMBL/GenBank/DDBJ whole genome shotgun (WGS) entry which is preliminary data.</text>
</comment>
<dbReference type="Proteomes" id="UP000240357">
    <property type="component" value="Unassembled WGS sequence"/>
</dbReference>
<accession>A0A2T2YIT5</accession>
<dbReference type="InterPro" id="IPR011059">
    <property type="entry name" value="Metal-dep_hydrolase_composite"/>
</dbReference>
<evidence type="ECO:0000313" key="4">
    <source>
        <dbReference type="Proteomes" id="UP000240357"/>
    </source>
</evidence>
<dbReference type="OrthoDB" id="783596at2"/>
<feature type="domain" description="Amidohydrolase-related" evidence="2">
    <location>
        <begin position="312"/>
        <end position="391"/>
    </location>
</feature>
<dbReference type="Gene3D" id="2.30.40.10">
    <property type="entry name" value="Urease, subunit C, domain 1"/>
    <property type="match status" value="1"/>
</dbReference>
<dbReference type="GO" id="GO:0016810">
    <property type="term" value="F:hydrolase activity, acting on carbon-nitrogen (but not peptide) bonds"/>
    <property type="evidence" value="ECO:0007669"/>
    <property type="project" value="InterPro"/>
</dbReference>
<dbReference type="SUPFAM" id="SSF51556">
    <property type="entry name" value="Metallo-dependent hydrolases"/>
    <property type="match status" value="1"/>
</dbReference>
<dbReference type="EMBL" id="PYFT01000001">
    <property type="protein sequence ID" value="PSR55405.1"/>
    <property type="molecule type" value="Genomic_DNA"/>
</dbReference>
<dbReference type="RefSeq" id="WP_106931583.1">
    <property type="nucleotide sequence ID" value="NZ_PYFT01000001.1"/>
</dbReference>
<keyword evidence="4" id="KW-1185">Reference proteome</keyword>
<dbReference type="AlphaFoldDB" id="A0A2T2YIT5"/>
<dbReference type="SUPFAM" id="SSF51338">
    <property type="entry name" value="Composite domain of metallo-dependent hydrolases"/>
    <property type="match status" value="1"/>
</dbReference>
<reference evidence="3 4" key="1">
    <citation type="submission" date="2018-03" db="EMBL/GenBank/DDBJ databases">
        <title>Adhaeribacter sp. HMF7605 Genome sequencing and assembly.</title>
        <authorList>
            <person name="Kang H."/>
            <person name="Kang J."/>
            <person name="Cha I."/>
            <person name="Kim H."/>
            <person name="Joh K."/>
        </authorList>
    </citation>
    <scope>NUCLEOTIDE SEQUENCE [LARGE SCALE GENOMIC DNA]</scope>
    <source>
        <strain evidence="3 4">HMF7605</strain>
    </source>
</reference>
<dbReference type="PANTHER" id="PTHR43135">
    <property type="entry name" value="ALPHA-D-RIBOSE 1-METHYLPHOSPHONATE 5-TRIPHOSPHATE DIPHOSPHATASE"/>
    <property type="match status" value="1"/>
</dbReference>
<sequence length="430" mass="46568">MKYTFLTAVLFLTLTTWAQVPAPAPKQTKPVLLTGATLHVGNGSVIEKAAVAFDKGKITYAGPASGAPAATGYEVVEVTGQHIYPGLIQPNTQLGLTDISSVRATRDEQEVGVFNPNVRALIAYNTDSDVLPTIRGNGVLLVQATPVGGTISGSSSVMQLDAWNWEDAVIKADDGLHLNWPTIPRPPQPDALPNLSELLTNRERTLRELQQLFTEAAAFSQEATGKQNLKLSALKGLFDGSKRLYIHADGAKEIVEGIRFAKRNGVKKIVLVGGYDSWKITDFLREQNVPVIISGIHALPSRTVDDVDLPYKLPYLLQQAGILFGLQYDGALHGHRNLPFIAGTAVAYGLTKEQALAAVTANTAKILGVDQLTGTIEVGKDANLVVSSGDLLDMRTNEVTLAYIQGRKINLTDKQKTLYQKFKEKYEAQK</sequence>
<evidence type="ECO:0000313" key="3">
    <source>
        <dbReference type="EMBL" id="PSR55405.1"/>
    </source>
</evidence>
<dbReference type="Gene3D" id="3.20.20.140">
    <property type="entry name" value="Metal-dependent hydrolases"/>
    <property type="match status" value="1"/>
</dbReference>
<evidence type="ECO:0000259" key="2">
    <source>
        <dbReference type="Pfam" id="PF01979"/>
    </source>
</evidence>
<feature type="chain" id="PRO_5015480762" evidence="1">
    <location>
        <begin position="19"/>
        <end position="430"/>
    </location>
</feature>
<dbReference type="PANTHER" id="PTHR43135:SF3">
    <property type="entry name" value="ALPHA-D-RIBOSE 1-METHYLPHOSPHONATE 5-TRIPHOSPHATE DIPHOSPHATASE"/>
    <property type="match status" value="1"/>
</dbReference>
<protein>
    <submittedName>
        <fullName evidence="3">Amidohydrolase</fullName>
    </submittedName>
</protein>
<name>A0A2T2YIT5_9BACT</name>
<dbReference type="InterPro" id="IPR051781">
    <property type="entry name" value="Metallo-dep_Hydrolase"/>
</dbReference>
<proteinExistence type="predicted"/>
<dbReference type="Pfam" id="PF01979">
    <property type="entry name" value="Amidohydro_1"/>
    <property type="match status" value="1"/>
</dbReference>
<keyword evidence="3" id="KW-0378">Hydrolase</keyword>
<evidence type="ECO:0000256" key="1">
    <source>
        <dbReference type="SAM" id="SignalP"/>
    </source>
</evidence>
<feature type="signal peptide" evidence="1">
    <location>
        <begin position="1"/>
        <end position="18"/>
    </location>
</feature>
<dbReference type="InterPro" id="IPR006680">
    <property type="entry name" value="Amidohydro-rel"/>
</dbReference>
<organism evidence="3 4">
    <name type="scientific">Adhaeribacter arboris</name>
    <dbReference type="NCBI Taxonomy" id="2072846"/>
    <lineage>
        <taxon>Bacteria</taxon>
        <taxon>Pseudomonadati</taxon>
        <taxon>Bacteroidota</taxon>
        <taxon>Cytophagia</taxon>
        <taxon>Cytophagales</taxon>
        <taxon>Hymenobacteraceae</taxon>
        <taxon>Adhaeribacter</taxon>
    </lineage>
</organism>
<dbReference type="InterPro" id="IPR032466">
    <property type="entry name" value="Metal_Hydrolase"/>
</dbReference>